<protein>
    <submittedName>
        <fullName evidence="13">Kinesin-like protein Klp5</fullName>
    </submittedName>
</protein>
<dbReference type="GO" id="GO:0035371">
    <property type="term" value="C:microtubule plus-end"/>
    <property type="evidence" value="ECO:0007669"/>
    <property type="project" value="UniProtKB-ARBA"/>
</dbReference>
<evidence type="ECO:0000256" key="3">
    <source>
        <dbReference type="ARBA" id="ARBA00022701"/>
    </source>
</evidence>
<feature type="coiled-coil region" evidence="10">
    <location>
        <begin position="592"/>
        <end position="619"/>
    </location>
</feature>
<dbReference type="Proteomes" id="UP000748756">
    <property type="component" value="Unassembled WGS sequence"/>
</dbReference>
<dbReference type="Pfam" id="PF00225">
    <property type="entry name" value="Kinesin"/>
    <property type="match status" value="1"/>
</dbReference>
<dbReference type="OrthoDB" id="3176171at2759"/>
<dbReference type="GO" id="GO:0010970">
    <property type="term" value="P:transport along microtubule"/>
    <property type="evidence" value="ECO:0007669"/>
    <property type="project" value="UniProtKB-ARBA"/>
</dbReference>
<feature type="compositionally biased region" description="Low complexity" evidence="11">
    <location>
        <begin position="1085"/>
        <end position="1113"/>
    </location>
</feature>
<feature type="compositionally biased region" description="Polar residues" evidence="11">
    <location>
        <begin position="1049"/>
        <end position="1065"/>
    </location>
</feature>
<dbReference type="InterPro" id="IPR027640">
    <property type="entry name" value="Kinesin-like_fam"/>
</dbReference>
<keyword evidence="3" id="KW-0493">Microtubule</keyword>
<dbReference type="InterPro" id="IPR019821">
    <property type="entry name" value="Kinesin_motor_CS"/>
</dbReference>
<evidence type="ECO:0000256" key="5">
    <source>
        <dbReference type="ARBA" id="ARBA00022840"/>
    </source>
</evidence>
<comment type="subcellular location">
    <subcellularLocation>
        <location evidence="1">Cytoplasm</location>
        <location evidence="1">Cytoskeleton</location>
    </subcellularLocation>
</comment>
<feature type="binding site" evidence="9">
    <location>
        <begin position="243"/>
        <end position="250"/>
    </location>
    <ligand>
        <name>ATP</name>
        <dbReference type="ChEBI" id="CHEBI:30616"/>
    </ligand>
</feature>
<evidence type="ECO:0000313" key="14">
    <source>
        <dbReference type="Proteomes" id="UP000748756"/>
    </source>
</evidence>
<evidence type="ECO:0000256" key="10">
    <source>
        <dbReference type="SAM" id="Coils"/>
    </source>
</evidence>
<dbReference type="SUPFAM" id="SSF52540">
    <property type="entry name" value="P-loop containing nucleoside triphosphate hydrolases"/>
    <property type="match status" value="1"/>
</dbReference>
<dbReference type="InterPro" id="IPR036961">
    <property type="entry name" value="Kinesin_motor_dom_sf"/>
</dbReference>
<dbReference type="GO" id="GO:0033047">
    <property type="term" value="P:regulation of mitotic sister chromatid segregation"/>
    <property type="evidence" value="ECO:0007669"/>
    <property type="project" value="UniProtKB-ARBA"/>
</dbReference>
<dbReference type="PANTHER" id="PTHR47968">
    <property type="entry name" value="CENTROMERE PROTEIN E"/>
    <property type="match status" value="1"/>
</dbReference>
<dbReference type="GO" id="GO:0005524">
    <property type="term" value="F:ATP binding"/>
    <property type="evidence" value="ECO:0007669"/>
    <property type="project" value="UniProtKB-UniRule"/>
</dbReference>
<proteinExistence type="inferred from homology"/>
<dbReference type="GO" id="GO:0051656">
    <property type="term" value="P:establishment of organelle localization"/>
    <property type="evidence" value="ECO:0007669"/>
    <property type="project" value="UniProtKB-ARBA"/>
</dbReference>
<feature type="compositionally biased region" description="Gly residues" evidence="11">
    <location>
        <begin position="1259"/>
        <end position="1276"/>
    </location>
</feature>
<dbReference type="InterPro" id="IPR027417">
    <property type="entry name" value="P-loop_NTPase"/>
</dbReference>
<keyword evidence="14" id="KW-1185">Reference proteome</keyword>
<feature type="coiled-coil region" evidence="10">
    <location>
        <begin position="653"/>
        <end position="687"/>
    </location>
</feature>
<keyword evidence="2" id="KW-0963">Cytoplasm</keyword>
<dbReference type="EMBL" id="JAAAUQ010000169">
    <property type="protein sequence ID" value="KAF9153530.1"/>
    <property type="molecule type" value="Genomic_DNA"/>
</dbReference>
<feature type="compositionally biased region" description="Basic and acidic residues" evidence="11">
    <location>
        <begin position="1193"/>
        <end position="1205"/>
    </location>
</feature>
<dbReference type="PROSITE" id="PS00411">
    <property type="entry name" value="KINESIN_MOTOR_1"/>
    <property type="match status" value="1"/>
</dbReference>
<dbReference type="PANTHER" id="PTHR47968:SF13">
    <property type="entry name" value="KINESIN-LIKE PROTEIN KIF19 ISOFORM X1"/>
    <property type="match status" value="1"/>
</dbReference>
<feature type="region of interest" description="Disordered" evidence="11">
    <location>
        <begin position="1"/>
        <end position="77"/>
    </location>
</feature>
<evidence type="ECO:0000313" key="13">
    <source>
        <dbReference type="EMBL" id="KAF9153530.1"/>
    </source>
</evidence>
<feature type="coiled-coil region" evidence="10">
    <location>
        <begin position="529"/>
        <end position="556"/>
    </location>
</feature>
<gene>
    <name evidence="13" type="primary">KLP5</name>
    <name evidence="13" type="ORF">BG015_003206</name>
</gene>
<dbReference type="GO" id="GO:0090307">
    <property type="term" value="P:mitotic spindle assembly"/>
    <property type="evidence" value="ECO:0007669"/>
    <property type="project" value="UniProtKB-ARBA"/>
</dbReference>
<evidence type="ECO:0000256" key="1">
    <source>
        <dbReference type="ARBA" id="ARBA00004245"/>
    </source>
</evidence>
<dbReference type="SMART" id="SM00129">
    <property type="entry name" value="KISc"/>
    <property type="match status" value="1"/>
</dbReference>
<feature type="domain" description="Kinesin motor" evidence="12">
    <location>
        <begin position="99"/>
        <end position="491"/>
    </location>
</feature>
<feature type="compositionally biased region" description="Low complexity" evidence="11">
    <location>
        <begin position="852"/>
        <end position="862"/>
    </location>
</feature>
<dbReference type="GO" id="GO:0061673">
    <property type="term" value="C:mitotic spindle astral microtubule"/>
    <property type="evidence" value="ECO:0007669"/>
    <property type="project" value="UniProtKB-ARBA"/>
</dbReference>
<feature type="compositionally biased region" description="Low complexity" evidence="11">
    <location>
        <begin position="1024"/>
        <end position="1033"/>
    </location>
</feature>
<dbReference type="GO" id="GO:0070462">
    <property type="term" value="P:plus-end specific microtubule depolymerization"/>
    <property type="evidence" value="ECO:0007669"/>
    <property type="project" value="UniProtKB-ARBA"/>
</dbReference>
<feature type="compositionally biased region" description="Low complexity" evidence="11">
    <location>
        <begin position="1214"/>
        <end position="1233"/>
    </location>
</feature>
<feature type="region of interest" description="Disordered" evidence="11">
    <location>
        <begin position="942"/>
        <end position="985"/>
    </location>
</feature>
<comment type="similarity">
    <text evidence="9">Belongs to the TRAFAC class myosin-kinesin ATPase superfamily. Kinesin family.</text>
</comment>
<comment type="caution">
    <text evidence="13">The sequence shown here is derived from an EMBL/GenBank/DDBJ whole genome shotgun (WGS) entry which is preliminary data.</text>
</comment>
<dbReference type="CDD" id="cd01370">
    <property type="entry name" value="KISc_KIP3_like"/>
    <property type="match status" value="1"/>
</dbReference>
<evidence type="ECO:0000256" key="7">
    <source>
        <dbReference type="ARBA" id="ARBA00023175"/>
    </source>
</evidence>
<feature type="compositionally biased region" description="Low complexity" evidence="11">
    <location>
        <begin position="1173"/>
        <end position="1183"/>
    </location>
</feature>
<dbReference type="PRINTS" id="PR00380">
    <property type="entry name" value="KINESINHEAVY"/>
</dbReference>
<dbReference type="GO" id="GO:0008017">
    <property type="term" value="F:microtubule binding"/>
    <property type="evidence" value="ECO:0007669"/>
    <property type="project" value="InterPro"/>
</dbReference>
<accession>A0A9P5S572</accession>
<feature type="compositionally biased region" description="Polar residues" evidence="11">
    <location>
        <begin position="1410"/>
        <end position="1426"/>
    </location>
</feature>
<keyword evidence="5 9" id="KW-0067">ATP-binding</keyword>
<feature type="compositionally biased region" description="Basic and acidic residues" evidence="11">
    <location>
        <begin position="22"/>
        <end position="37"/>
    </location>
</feature>
<keyword evidence="4 9" id="KW-0547">Nucleotide-binding</keyword>
<evidence type="ECO:0000256" key="8">
    <source>
        <dbReference type="ARBA" id="ARBA00023212"/>
    </source>
</evidence>
<feature type="compositionally biased region" description="Basic residues" evidence="11">
    <location>
        <begin position="906"/>
        <end position="915"/>
    </location>
</feature>
<reference evidence="13" key="1">
    <citation type="journal article" date="2020" name="Fungal Divers.">
        <title>Resolving the Mortierellaceae phylogeny through synthesis of multi-gene phylogenetics and phylogenomics.</title>
        <authorList>
            <person name="Vandepol N."/>
            <person name="Liber J."/>
            <person name="Desiro A."/>
            <person name="Na H."/>
            <person name="Kennedy M."/>
            <person name="Barry K."/>
            <person name="Grigoriev I.V."/>
            <person name="Miller A.N."/>
            <person name="O'Donnell K."/>
            <person name="Stajich J.E."/>
            <person name="Bonito G."/>
        </authorList>
    </citation>
    <scope>NUCLEOTIDE SEQUENCE</scope>
    <source>
        <strain evidence="13">NRRL 6426</strain>
    </source>
</reference>
<sequence length="1426" mass="153405">MQDLEAVSSLHHLPGSSTTHYNTHDNKNSPKDTHPNLDLELTEAAPMSSKTGGGGDDNASNQHNGSAGTMDLDAGSPSTEAVKGIKRVRETPQWPSESAILVAVRVRPFNVSEQMRLPQASTSKFNFSADASLAGLTGAGHGRGDSSDNLGHTGSKGQAGIRKVVDVLDDSVLVFDPPDAESISKYKRALLPVQAYRRFKDMRYAFDRVFHEDAQQEEVFENTTRHLIDGVLNGYNGTLFAYGATGCGKTHTISGTLEKPGIIFLTMQELYDRIKEMEDEKTVEVSLSYLEVYNETIRDLLAKPGSDSVKPASLHLREDSAKKISIAGLSEHHPKGMDALMDLVLMGNENRTMSPTEANATSSRSHAVLQINICQRLKTANVSEDFTIATLSLIDLAGSERASATRNRGTRLTEGANINKSLLALGNCINALCDNKPKAHIPYRDSKLTRLLKFSLGGNCKTVMIACVSPSSQHYEETHNTLKYANRAKNIKTKVTKNTLNVDRHVSEYVQAIYELRQEVAELKGKLQNQARGEEIEKAQQRQDALSREVEETVRKMRATFQTARSQEQSYAQLQSRHFITSARLSGLQRWREGFHQASQAARQQYEQLEKDIKAQGGQGSGMDDDTAIARAKKLNSSMSASSSYINMVDRLIQDLNDQTMMLTRQMQEQEDSLKLYAVSIQSLEKRGGLSSASFPYHRLYELEKKCQALESHNKILTTKLELSDLSLSEQFLATEDFMELSAKSLVGLRSEIEAVEQAGLATRTLNDIYMSSITSFTDMTKRIGTSLSQGQGFLGSGTNDAGSSSTIGLGDSKLMSILPEVPSTPVKRHSQSNVLPNLSMDTVDTNLALGSSSLYGSQSPSRMFQERNQWGSPQNPFQSPPPAPSRRPNTPRRKSNPMAGVIFSPKRRPRGGLRQHRDFPTPTKRNVNFLLDVVAEDEERYSTGWRDPAQPIIRPTPFPSLSALQDDSPTSTPPPVSSSSSSSFGRIGFSGGAKRIVVNSNGTSGIGTSNGQGGGARRVVISSSSVPSGIKSAKGEMSKGPQRLSPFLTGNINGSPPSIFSSPTKRLRQLDGDSTGHAGKKQRSSPVLSQQPQVVVHGASSATAARIARRQSLMPENRNPFKVASTAAATVSGDRKADSVMTSPPNGTRSGSANRLTSKIHGLSTDTDSSAPSPGQGSSRIPIPSPPQPVDTGKKPLRLDRSDPLKSIPKQLSAALAPTTSTTSTASKISTATKRRISMGSIGQGNSSLHADESSKTNGGGMGHSPVGSGIGGGPIRDASARRRIRAQVTLTSPLDIPPFQQLSGNGGAGGDGFSSLGHQFAPGELGAPASSDSQDTRPESTRSKRRVSMMAALPRTTTVDVEPAVGDDSSSSSIPMPVTGSNRRRSLGPIRLLNNNNSSSGSNLQDPEPSSSLSTTATFPLSSL</sequence>
<evidence type="ECO:0000256" key="11">
    <source>
        <dbReference type="SAM" id="MobiDB-lite"/>
    </source>
</evidence>
<evidence type="ECO:0000256" key="6">
    <source>
        <dbReference type="ARBA" id="ARBA00023054"/>
    </source>
</evidence>
<feature type="compositionally biased region" description="Polar residues" evidence="11">
    <location>
        <begin position="58"/>
        <end position="67"/>
    </location>
</feature>
<keyword evidence="6 10" id="KW-0175">Coiled coil</keyword>
<evidence type="ECO:0000256" key="4">
    <source>
        <dbReference type="ARBA" id="ARBA00022741"/>
    </source>
</evidence>
<keyword evidence="8" id="KW-0206">Cytoskeleton</keyword>
<dbReference type="PROSITE" id="PS50067">
    <property type="entry name" value="KINESIN_MOTOR_2"/>
    <property type="match status" value="1"/>
</dbReference>
<organism evidence="13 14">
    <name type="scientific">Linnemannia schmuckeri</name>
    <dbReference type="NCBI Taxonomy" id="64567"/>
    <lineage>
        <taxon>Eukaryota</taxon>
        <taxon>Fungi</taxon>
        <taxon>Fungi incertae sedis</taxon>
        <taxon>Mucoromycota</taxon>
        <taxon>Mortierellomycotina</taxon>
        <taxon>Mortierellomycetes</taxon>
        <taxon>Mortierellales</taxon>
        <taxon>Mortierellaceae</taxon>
        <taxon>Linnemannia</taxon>
    </lineage>
</organism>
<feature type="region of interest" description="Disordered" evidence="11">
    <location>
        <begin position="1291"/>
        <end position="1426"/>
    </location>
</feature>
<evidence type="ECO:0000259" key="12">
    <source>
        <dbReference type="PROSITE" id="PS50067"/>
    </source>
</evidence>
<dbReference type="InterPro" id="IPR001752">
    <property type="entry name" value="Kinesin_motor_dom"/>
</dbReference>
<dbReference type="Gene3D" id="3.40.850.10">
    <property type="entry name" value="Kinesin motor domain"/>
    <property type="match status" value="1"/>
</dbReference>
<name>A0A9P5S572_9FUNG</name>
<feature type="compositionally biased region" description="Polar residues" evidence="11">
    <location>
        <begin position="1141"/>
        <end position="1158"/>
    </location>
</feature>
<dbReference type="FunFam" id="3.40.850.10:FF:000090">
    <property type="entry name" value="Kinesin-like protein"/>
    <property type="match status" value="1"/>
</dbReference>
<feature type="region of interest" description="Disordered" evidence="11">
    <location>
        <begin position="1024"/>
        <end position="1278"/>
    </location>
</feature>
<dbReference type="GO" id="GO:0005634">
    <property type="term" value="C:nucleus"/>
    <property type="evidence" value="ECO:0007669"/>
    <property type="project" value="UniProtKB-ARBA"/>
</dbReference>
<dbReference type="GO" id="GO:0008574">
    <property type="term" value="F:plus-end-directed microtubule motor activity"/>
    <property type="evidence" value="ECO:0007669"/>
    <property type="project" value="UniProtKB-ARBA"/>
</dbReference>
<keyword evidence="7 9" id="KW-0505">Motor protein</keyword>
<evidence type="ECO:0000256" key="2">
    <source>
        <dbReference type="ARBA" id="ARBA00022490"/>
    </source>
</evidence>
<feature type="region of interest" description="Disordered" evidence="11">
    <location>
        <begin position="852"/>
        <end position="924"/>
    </location>
</feature>
<evidence type="ECO:0000256" key="9">
    <source>
        <dbReference type="PROSITE-ProRule" id="PRU00283"/>
    </source>
</evidence>
<feature type="compositionally biased region" description="Low complexity" evidence="11">
    <location>
        <begin position="1394"/>
        <end position="1406"/>
    </location>
</feature>